<dbReference type="RefSeq" id="WP_058520987.1">
    <property type="nucleotide sequence ID" value="NZ_CAAAIP010000007.1"/>
</dbReference>
<feature type="transmembrane region" description="Helical" evidence="1">
    <location>
        <begin position="90"/>
        <end position="109"/>
    </location>
</feature>
<dbReference type="PATRIC" id="fig|40335.7.peg.1961"/>
<dbReference type="EMBL" id="LNZA01000001">
    <property type="protein sequence ID" value="KTD73999.1"/>
    <property type="molecule type" value="Genomic_DNA"/>
</dbReference>
<dbReference type="AlphaFoldDB" id="A0A0W0ZY29"/>
<protein>
    <submittedName>
        <fullName evidence="2">LphB</fullName>
    </submittedName>
</protein>
<comment type="caution">
    <text evidence="2">The sequence shown here is derived from an EMBL/GenBank/DDBJ whole genome shotgun (WGS) entry which is preliminary data.</text>
</comment>
<feature type="transmembrane region" description="Helical" evidence="1">
    <location>
        <begin position="164"/>
        <end position="183"/>
    </location>
</feature>
<organism evidence="2 3">
    <name type="scientific">Legionella tucsonensis</name>
    <dbReference type="NCBI Taxonomy" id="40335"/>
    <lineage>
        <taxon>Bacteria</taxon>
        <taxon>Pseudomonadati</taxon>
        <taxon>Pseudomonadota</taxon>
        <taxon>Gammaproteobacteria</taxon>
        <taxon>Legionellales</taxon>
        <taxon>Legionellaceae</taxon>
        <taxon>Legionella</taxon>
    </lineage>
</organism>
<feature type="transmembrane region" description="Helical" evidence="1">
    <location>
        <begin position="12"/>
        <end position="31"/>
    </location>
</feature>
<keyword evidence="1" id="KW-0472">Membrane</keyword>
<keyword evidence="1" id="KW-1133">Transmembrane helix</keyword>
<evidence type="ECO:0000313" key="2">
    <source>
        <dbReference type="EMBL" id="KTD73999.1"/>
    </source>
</evidence>
<keyword evidence="3" id="KW-1185">Reference proteome</keyword>
<name>A0A0W0ZY29_9GAMM</name>
<dbReference type="OrthoDB" id="5492344at2"/>
<gene>
    <name evidence="2" type="ORF">Ltuc_1846</name>
</gene>
<feature type="transmembrane region" description="Helical" evidence="1">
    <location>
        <begin position="286"/>
        <end position="301"/>
    </location>
</feature>
<proteinExistence type="predicted"/>
<reference evidence="2 3" key="1">
    <citation type="submission" date="2015-11" db="EMBL/GenBank/DDBJ databases">
        <title>Genomic analysis of 38 Legionella species identifies large and diverse effector repertoires.</title>
        <authorList>
            <person name="Burstein D."/>
            <person name="Amaro F."/>
            <person name="Zusman T."/>
            <person name="Lifshitz Z."/>
            <person name="Cohen O."/>
            <person name="Gilbert J.A."/>
            <person name="Pupko T."/>
            <person name="Shuman H.A."/>
            <person name="Segal G."/>
        </authorList>
    </citation>
    <scope>NUCLEOTIDE SEQUENCE [LARGE SCALE GENOMIC DNA]</scope>
    <source>
        <strain evidence="2 3">ATCC 49180</strain>
    </source>
</reference>
<feature type="transmembrane region" description="Helical" evidence="1">
    <location>
        <begin position="189"/>
        <end position="205"/>
    </location>
</feature>
<feature type="transmembrane region" description="Helical" evidence="1">
    <location>
        <begin position="340"/>
        <end position="363"/>
    </location>
</feature>
<keyword evidence="1" id="KW-0812">Transmembrane</keyword>
<feature type="transmembrane region" description="Helical" evidence="1">
    <location>
        <begin position="261"/>
        <end position="279"/>
    </location>
</feature>
<evidence type="ECO:0000313" key="3">
    <source>
        <dbReference type="Proteomes" id="UP000054693"/>
    </source>
</evidence>
<dbReference type="STRING" id="40335.Ltuc_1846"/>
<evidence type="ECO:0000256" key="1">
    <source>
        <dbReference type="SAM" id="Phobius"/>
    </source>
</evidence>
<feature type="transmembrane region" description="Helical" evidence="1">
    <location>
        <begin position="313"/>
        <end position="333"/>
    </location>
</feature>
<feature type="transmembrane region" description="Helical" evidence="1">
    <location>
        <begin position="212"/>
        <end position="233"/>
    </location>
</feature>
<sequence length="514" mass="59256">MKAGVRWYDSILILLFIYLFVLQIQAIWPFTIDDMYISLRYAKHWADGEGIVWNVHAPPVEGYSNFSFVALGALTILLKGDPVTALKMAGLVGLFFTCYFIYLISRFWFSRRESLLPCVALLFYKGQIIWATSGLETAVYESLVCGAVYCSLRGMGYNLFPDSRRVAVSAYFVGAGIFLALAGMTRPEAPALMILFFILICWDRPIKDTQRYWHGVVLFCCTLVSLYGPYFFWRLIYFGYLFPNSVYCKGLSEEHTFSLDAHYLKLILPLASLAVPACVKSKDKRHYFLWLPSLIYLIMLIDSDPVVAFENRLFLPVFALFLPLLVQSIYVIVRFFRKKIDFIFTLLFYSSFFIILFLFIPVMSLADYHYFSQNPVKGEQLRSKVVDWLNSHASAGDWVVLADSGLIPYASNLSYIDSYCLNNLEMAHYPVQRKYEQFCKSVLHKKPTIIILTSLIEQDEVIYTPSDVCLKAELSKYPNYKLSKTYVSISRDSIYRYEIYESSPMSSPKEINLD</sequence>
<dbReference type="Proteomes" id="UP000054693">
    <property type="component" value="Unassembled WGS sequence"/>
</dbReference>
<accession>A0A0W0ZY29</accession>